<dbReference type="InterPro" id="IPR027417">
    <property type="entry name" value="P-loop_NTPase"/>
</dbReference>
<dbReference type="GO" id="GO:0005524">
    <property type="term" value="F:ATP binding"/>
    <property type="evidence" value="ECO:0007669"/>
    <property type="project" value="UniProtKB-KW"/>
</dbReference>
<evidence type="ECO:0000256" key="8">
    <source>
        <dbReference type="SAM" id="MobiDB-lite"/>
    </source>
</evidence>
<keyword evidence="3" id="KW-0547">Nucleotide-binding</keyword>
<dbReference type="InterPro" id="IPR004582">
    <property type="entry name" value="Checkpoint_prot_Rad17_Rad24"/>
</dbReference>
<keyword evidence="6" id="KW-0539">Nucleus</keyword>
<dbReference type="Proteomes" id="UP000594454">
    <property type="component" value="Chromosome 5"/>
</dbReference>
<dbReference type="PANTHER" id="PTHR12172:SF0">
    <property type="entry name" value="CELL CYCLE CHECKPOINT PROTEIN RAD17"/>
    <property type="match status" value="1"/>
</dbReference>
<name>A0A7R8V282_HERIL</name>
<evidence type="ECO:0000256" key="2">
    <source>
        <dbReference type="ARBA" id="ARBA00006168"/>
    </source>
</evidence>
<dbReference type="FunCoup" id="A0A7R8V282">
    <property type="interactions" value="1056"/>
</dbReference>
<dbReference type="AlphaFoldDB" id="A0A7R8V282"/>
<organism evidence="10 11">
    <name type="scientific">Hermetia illucens</name>
    <name type="common">Black soldier fly</name>
    <dbReference type="NCBI Taxonomy" id="343691"/>
    <lineage>
        <taxon>Eukaryota</taxon>
        <taxon>Metazoa</taxon>
        <taxon>Ecdysozoa</taxon>
        <taxon>Arthropoda</taxon>
        <taxon>Hexapoda</taxon>
        <taxon>Insecta</taxon>
        <taxon>Pterygota</taxon>
        <taxon>Neoptera</taxon>
        <taxon>Endopterygota</taxon>
        <taxon>Diptera</taxon>
        <taxon>Brachycera</taxon>
        <taxon>Stratiomyomorpha</taxon>
        <taxon>Stratiomyidae</taxon>
        <taxon>Hermetiinae</taxon>
        <taxon>Hermetia</taxon>
    </lineage>
</organism>
<dbReference type="GO" id="GO:0003689">
    <property type="term" value="F:DNA clamp loader activity"/>
    <property type="evidence" value="ECO:0007669"/>
    <property type="project" value="TreeGrafter"/>
</dbReference>
<dbReference type="GO" id="GO:0006281">
    <property type="term" value="P:DNA repair"/>
    <property type="evidence" value="ECO:0007669"/>
    <property type="project" value="InterPro"/>
</dbReference>
<dbReference type="Pfam" id="PF03215">
    <property type="entry name" value="Rad17"/>
    <property type="match status" value="1"/>
</dbReference>
<dbReference type="SMART" id="SM00382">
    <property type="entry name" value="AAA"/>
    <property type="match status" value="1"/>
</dbReference>
<evidence type="ECO:0000256" key="5">
    <source>
        <dbReference type="ARBA" id="ARBA00022840"/>
    </source>
</evidence>
<keyword evidence="4" id="KW-0227">DNA damage</keyword>
<keyword evidence="5" id="KW-0067">ATP-binding</keyword>
<dbReference type="Gene3D" id="3.40.50.300">
    <property type="entry name" value="P-loop containing nucleotide triphosphate hydrolases"/>
    <property type="match status" value="1"/>
</dbReference>
<dbReference type="PANTHER" id="PTHR12172">
    <property type="entry name" value="CELL CYCLE CHECKPOINT PROTEIN RAD17"/>
    <property type="match status" value="1"/>
</dbReference>
<evidence type="ECO:0000256" key="1">
    <source>
        <dbReference type="ARBA" id="ARBA00004123"/>
    </source>
</evidence>
<keyword evidence="11" id="KW-1185">Reference proteome</keyword>
<evidence type="ECO:0000256" key="7">
    <source>
        <dbReference type="ARBA" id="ARBA00023306"/>
    </source>
</evidence>
<gene>
    <name evidence="10" type="ORF">HERILL_LOCUS13561</name>
</gene>
<proteinExistence type="inferred from homology"/>
<dbReference type="GO" id="GO:0003682">
    <property type="term" value="F:chromatin binding"/>
    <property type="evidence" value="ECO:0007669"/>
    <property type="project" value="TreeGrafter"/>
</dbReference>
<feature type="domain" description="AAA+ ATPase" evidence="9">
    <location>
        <begin position="111"/>
        <end position="278"/>
    </location>
</feature>
<evidence type="ECO:0000256" key="4">
    <source>
        <dbReference type="ARBA" id="ARBA00022763"/>
    </source>
</evidence>
<dbReference type="EMBL" id="LR899013">
    <property type="protein sequence ID" value="CAD7091124.1"/>
    <property type="molecule type" value="Genomic_DNA"/>
</dbReference>
<sequence>MSQKTRKWFKSVFADDSLNEAPTPSKKPRQNDTIDLTQDDGDDCSITTPSTRRPNESKVKPHTLKSINPTSSNWIERFEPRTVTDLAVHPKKIAEIQDWLRHYEATKKKYPGQMLLITGPAGSGKTATVRVVAKEMKYELVEWITPVDVDLVRSAPSLAYNEDNMYRESQVDIFKQFLFKSSRYSSLFDSVQRRLILVEDFPNVFVRDSGGFEDILQNYRDFGKSPLIFIVTDSKSKQLNLAYNLFPDNIRGQYQIPNISVVLSADRIDGLLFVNDPSADGTENAAPGCFAPGKLIHANVTGVTFTDDSTRCNEVCCYDRRTKYSAN</sequence>
<dbReference type="OrthoDB" id="10265971at2759"/>
<comment type="subcellular location">
    <subcellularLocation>
        <location evidence="1">Nucleus</location>
    </subcellularLocation>
</comment>
<evidence type="ECO:0000313" key="10">
    <source>
        <dbReference type="EMBL" id="CAD7091124.1"/>
    </source>
</evidence>
<evidence type="ECO:0000256" key="3">
    <source>
        <dbReference type="ARBA" id="ARBA00022741"/>
    </source>
</evidence>
<evidence type="ECO:0000313" key="11">
    <source>
        <dbReference type="Proteomes" id="UP000594454"/>
    </source>
</evidence>
<dbReference type="InParanoid" id="A0A7R8V282"/>
<dbReference type="GO" id="GO:0005634">
    <property type="term" value="C:nucleus"/>
    <property type="evidence" value="ECO:0007669"/>
    <property type="project" value="UniProtKB-SubCell"/>
</dbReference>
<keyword evidence="7" id="KW-0131">Cell cycle</keyword>
<evidence type="ECO:0000256" key="6">
    <source>
        <dbReference type="ARBA" id="ARBA00023242"/>
    </source>
</evidence>
<dbReference type="GO" id="GO:0000077">
    <property type="term" value="P:DNA damage checkpoint signaling"/>
    <property type="evidence" value="ECO:0007669"/>
    <property type="project" value="TreeGrafter"/>
</dbReference>
<comment type="similarity">
    <text evidence="2">Belongs to the rad17/RAD24 family.</text>
</comment>
<protein>
    <recommendedName>
        <fullName evidence="9">AAA+ ATPase domain-containing protein</fullName>
    </recommendedName>
</protein>
<accession>A0A7R8V282</accession>
<reference evidence="10 11" key="1">
    <citation type="submission" date="2020-11" db="EMBL/GenBank/DDBJ databases">
        <authorList>
            <person name="Wallbank WR R."/>
            <person name="Pardo Diaz C."/>
            <person name="Kozak K."/>
            <person name="Martin S."/>
            <person name="Jiggins C."/>
            <person name="Moest M."/>
            <person name="Warren A I."/>
            <person name="Generalovic N T."/>
            <person name="Byers J.R.P. K."/>
            <person name="Montejo-Kovacevich G."/>
            <person name="Yen C E."/>
        </authorList>
    </citation>
    <scope>NUCLEOTIDE SEQUENCE [LARGE SCALE GENOMIC DNA]</scope>
</reference>
<dbReference type="SUPFAM" id="SSF52540">
    <property type="entry name" value="P-loop containing nucleoside triphosphate hydrolases"/>
    <property type="match status" value="1"/>
</dbReference>
<dbReference type="InterPro" id="IPR003593">
    <property type="entry name" value="AAA+_ATPase"/>
</dbReference>
<dbReference type="GO" id="GO:0033314">
    <property type="term" value="P:mitotic DNA replication checkpoint signaling"/>
    <property type="evidence" value="ECO:0007669"/>
    <property type="project" value="TreeGrafter"/>
</dbReference>
<feature type="region of interest" description="Disordered" evidence="8">
    <location>
        <begin position="13"/>
        <end position="65"/>
    </location>
</feature>
<evidence type="ECO:0000259" key="9">
    <source>
        <dbReference type="SMART" id="SM00382"/>
    </source>
</evidence>